<dbReference type="InterPro" id="IPR036859">
    <property type="entry name" value="CAP-Gly_dom_sf"/>
</dbReference>
<dbReference type="GO" id="GO:0035371">
    <property type="term" value="C:microtubule plus-end"/>
    <property type="evidence" value="ECO:0007669"/>
    <property type="project" value="TreeGrafter"/>
</dbReference>
<sequence>MTFISVFVTSPDTHSERKFDSSLTINQLKDKLVPITGISPNYQVLSLYSSSDVVSSGKAIINLSEDSKTLGDYGVQEWQCIKVDNIDPNYRPGEFTDESNLERFELTNEEYESRQDTVLSHLKANKLGRFADVPTNLNCPTPPPSITYNPDIRPGARCEVSHGNNENSGSGRRGTIRFIGEAQIGKGGIWVGVELDEPQGKGDGEVEGTRYFQCLPRHATFVRPDKVVVGDFPEEDLMASDDEDEI</sequence>
<dbReference type="GO" id="GO:0043014">
    <property type="term" value="F:alpha-tubulin binding"/>
    <property type="evidence" value="ECO:0007669"/>
    <property type="project" value="InterPro"/>
</dbReference>
<dbReference type="Pfam" id="PF14560">
    <property type="entry name" value="Ubiquitin_2"/>
    <property type="match status" value="1"/>
</dbReference>
<keyword evidence="3" id="KW-0143">Chaperone</keyword>
<evidence type="ECO:0000256" key="3">
    <source>
        <dbReference type="ARBA" id="ARBA00023186"/>
    </source>
</evidence>
<evidence type="ECO:0000256" key="4">
    <source>
        <dbReference type="ARBA" id="ARBA00025779"/>
    </source>
</evidence>
<keyword evidence="2" id="KW-0963">Cytoplasm</keyword>
<dbReference type="PANTHER" id="PTHR18916:SF85">
    <property type="entry name" value="TUBULIN-FOLDING COFACTOR B"/>
    <property type="match status" value="1"/>
</dbReference>
<dbReference type="InterPro" id="IPR000626">
    <property type="entry name" value="Ubiquitin-like_dom"/>
</dbReference>
<dbReference type="InterPro" id="IPR045172">
    <property type="entry name" value="TBCB_Ubl"/>
</dbReference>
<evidence type="ECO:0000256" key="2">
    <source>
        <dbReference type="ARBA" id="ARBA00022490"/>
    </source>
</evidence>
<comment type="similarity">
    <text evidence="4">Belongs to the TBCB family.</text>
</comment>
<dbReference type="InterPro" id="IPR029071">
    <property type="entry name" value="Ubiquitin-like_domsf"/>
</dbReference>
<dbReference type="GO" id="GO:0005938">
    <property type="term" value="C:cell cortex"/>
    <property type="evidence" value="ECO:0007669"/>
    <property type="project" value="TreeGrafter"/>
</dbReference>
<dbReference type="EMBL" id="CP144103">
    <property type="protein sequence ID" value="WWC90082.1"/>
    <property type="molecule type" value="Genomic_DNA"/>
</dbReference>
<dbReference type="Pfam" id="PF01302">
    <property type="entry name" value="CAP_GLY"/>
    <property type="match status" value="1"/>
</dbReference>
<evidence type="ECO:0000259" key="5">
    <source>
        <dbReference type="PROSITE" id="PS50245"/>
    </source>
</evidence>
<dbReference type="SUPFAM" id="SSF54236">
    <property type="entry name" value="Ubiquitin-like"/>
    <property type="match status" value="1"/>
</dbReference>
<dbReference type="InterPro" id="IPR000938">
    <property type="entry name" value="CAP-Gly_domain"/>
</dbReference>
<dbReference type="SMART" id="SM01052">
    <property type="entry name" value="CAP_GLY"/>
    <property type="match status" value="1"/>
</dbReference>
<proteinExistence type="inferred from homology"/>
<evidence type="ECO:0000313" key="6">
    <source>
        <dbReference type="EMBL" id="WWC90082.1"/>
    </source>
</evidence>
<dbReference type="PANTHER" id="PTHR18916">
    <property type="entry name" value="DYNACTIN 1-RELATED MICROTUBULE-BINDING"/>
    <property type="match status" value="1"/>
</dbReference>
<dbReference type="CDD" id="cd01789">
    <property type="entry name" value="Ubl_TBCB"/>
    <property type="match status" value="1"/>
</dbReference>
<keyword evidence="7" id="KW-1185">Reference proteome</keyword>
<name>A0AAX4JXR6_9TREE</name>
<dbReference type="AlphaFoldDB" id="A0AAX4JXR6"/>
<reference evidence="6 7" key="1">
    <citation type="submission" date="2024-01" db="EMBL/GenBank/DDBJ databases">
        <title>Comparative genomics of Cryptococcus and Kwoniella reveals pathogenesis evolution and contrasting modes of karyotype evolution via chromosome fusion or intercentromeric recombination.</title>
        <authorList>
            <person name="Coelho M.A."/>
            <person name="David-Palma M."/>
            <person name="Shea T."/>
            <person name="Bowers K."/>
            <person name="McGinley-Smith S."/>
            <person name="Mohammad A.W."/>
            <person name="Gnirke A."/>
            <person name="Yurkov A.M."/>
            <person name="Nowrousian M."/>
            <person name="Sun S."/>
            <person name="Cuomo C.A."/>
            <person name="Heitman J."/>
        </authorList>
    </citation>
    <scope>NUCLEOTIDE SEQUENCE [LARGE SCALE GENOMIC DNA]</scope>
    <source>
        <strain evidence="6 7">CBS 6074</strain>
    </source>
</reference>
<dbReference type="GO" id="GO:0007021">
    <property type="term" value="P:tubulin complex assembly"/>
    <property type="evidence" value="ECO:0007669"/>
    <property type="project" value="InterPro"/>
</dbReference>
<evidence type="ECO:0000256" key="1">
    <source>
        <dbReference type="ARBA" id="ARBA00004496"/>
    </source>
</evidence>
<dbReference type="GO" id="GO:0005634">
    <property type="term" value="C:nucleus"/>
    <property type="evidence" value="ECO:0007669"/>
    <property type="project" value="TreeGrafter"/>
</dbReference>
<dbReference type="GO" id="GO:0007023">
    <property type="term" value="P:post-chaperonin tubulin folding pathway"/>
    <property type="evidence" value="ECO:0007669"/>
    <property type="project" value="InterPro"/>
</dbReference>
<dbReference type="SUPFAM" id="SSF74924">
    <property type="entry name" value="Cap-Gly domain"/>
    <property type="match status" value="1"/>
</dbReference>
<protein>
    <recommendedName>
        <fullName evidence="5">CAP-Gly domain-containing protein</fullName>
    </recommendedName>
</protein>
<dbReference type="RefSeq" id="XP_066076845.1">
    <property type="nucleotide sequence ID" value="XM_066220748.1"/>
</dbReference>
<dbReference type="GeneID" id="91095685"/>
<dbReference type="GO" id="GO:0051010">
    <property type="term" value="F:microtubule plus-end binding"/>
    <property type="evidence" value="ECO:0007669"/>
    <property type="project" value="TreeGrafter"/>
</dbReference>
<dbReference type="Proteomes" id="UP001355207">
    <property type="component" value="Chromosome 6"/>
</dbReference>
<comment type="subcellular location">
    <subcellularLocation>
        <location evidence="1">Cytoplasm</location>
    </subcellularLocation>
</comment>
<evidence type="ECO:0000313" key="7">
    <source>
        <dbReference type="Proteomes" id="UP001355207"/>
    </source>
</evidence>
<dbReference type="PROSITE" id="PS50245">
    <property type="entry name" value="CAP_GLY_2"/>
    <property type="match status" value="1"/>
</dbReference>
<dbReference type="Gene3D" id="3.10.20.90">
    <property type="entry name" value="Phosphatidylinositol 3-kinase Catalytic Subunit, Chain A, domain 1"/>
    <property type="match status" value="1"/>
</dbReference>
<organism evidence="6 7">
    <name type="scientific">Kwoniella dendrophila CBS 6074</name>
    <dbReference type="NCBI Taxonomy" id="1295534"/>
    <lineage>
        <taxon>Eukaryota</taxon>
        <taxon>Fungi</taxon>
        <taxon>Dikarya</taxon>
        <taxon>Basidiomycota</taxon>
        <taxon>Agaricomycotina</taxon>
        <taxon>Tremellomycetes</taxon>
        <taxon>Tremellales</taxon>
        <taxon>Cryptococcaceae</taxon>
        <taxon>Kwoniella</taxon>
    </lineage>
</organism>
<dbReference type="Gene3D" id="2.30.30.190">
    <property type="entry name" value="CAP Gly-rich-like domain"/>
    <property type="match status" value="1"/>
</dbReference>
<dbReference type="GO" id="GO:0031122">
    <property type="term" value="P:cytoplasmic microtubule organization"/>
    <property type="evidence" value="ECO:0007669"/>
    <property type="project" value="TreeGrafter"/>
</dbReference>
<feature type="domain" description="CAP-Gly" evidence="5">
    <location>
        <begin position="188"/>
        <end position="223"/>
    </location>
</feature>
<gene>
    <name evidence="6" type="ORF">L201_005015</name>
</gene>
<accession>A0AAX4JXR6</accession>